<reference evidence="2" key="1">
    <citation type="submission" date="2016-12" db="EMBL/GenBank/DDBJ databases">
        <authorList>
            <person name="Moulin L."/>
        </authorList>
    </citation>
    <scope>NUCLEOTIDE SEQUENCE [LARGE SCALE GENOMIC DNA]</scope>
    <source>
        <strain evidence="2">STM 7183</strain>
    </source>
</reference>
<dbReference type="EMBL" id="CYGY02000011">
    <property type="protein sequence ID" value="SIT37427.1"/>
    <property type="molecule type" value="Genomic_DNA"/>
</dbReference>
<comment type="caution">
    <text evidence="2">The sequence shown here is derived from an EMBL/GenBank/DDBJ whole genome shotgun (WGS) entry which is preliminary data.</text>
</comment>
<organism evidence="2 3">
    <name type="scientific">Paraburkholderia piptadeniae</name>
    <dbReference type="NCBI Taxonomy" id="1701573"/>
    <lineage>
        <taxon>Bacteria</taxon>
        <taxon>Pseudomonadati</taxon>
        <taxon>Pseudomonadota</taxon>
        <taxon>Betaproteobacteria</taxon>
        <taxon>Burkholderiales</taxon>
        <taxon>Burkholderiaceae</taxon>
        <taxon>Paraburkholderia</taxon>
    </lineage>
</organism>
<dbReference type="Proteomes" id="UP000195569">
    <property type="component" value="Unassembled WGS sequence"/>
</dbReference>
<gene>
    <name evidence="2" type="ORF">BN2476_110297</name>
</gene>
<evidence type="ECO:0000313" key="3">
    <source>
        <dbReference type="Proteomes" id="UP000195569"/>
    </source>
</evidence>
<evidence type="ECO:0000313" key="2">
    <source>
        <dbReference type="EMBL" id="SIT37427.1"/>
    </source>
</evidence>
<accession>A0A1N7RQN3</accession>
<dbReference type="AlphaFoldDB" id="A0A1N7RQN3"/>
<evidence type="ECO:0000256" key="1">
    <source>
        <dbReference type="SAM" id="MobiDB-lite"/>
    </source>
</evidence>
<proteinExistence type="predicted"/>
<feature type="region of interest" description="Disordered" evidence="1">
    <location>
        <begin position="1"/>
        <end position="24"/>
    </location>
</feature>
<sequence>MTPRRGTLATPNGDIKSPEPLSGKGSSCVNGLNVVYQTVYKPQDTLVGDNSSGSAAASIQKLPISTTARDIRSISQKLETSREIGANSLNTKTNFSFFVERAFCMYVFIVNNWSPIP</sequence>
<protein>
    <submittedName>
        <fullName evidence="2">Uncharacterized protein</fullName>
    </submittedName>
</protein>
<name>A0A1N7RQN3_9BURK</name>
<keyword evidence="3" id="KW-1185">Reference proteome</keyword>